<organism evidence="1 2">
    <name type="scientific">Anaeramoeba flamelloides</name>
    <dbReference type="NCBI Taxonomy" id="1746091"/>
    <lineage>
        <taxon>Eukaryota</taxon>
        <taxon>Metamonada</taxon>
        <taxon>Anaeramoebidae</taxon>
        <taxon>Anaeramoeba</taxon>
    </lineage>
</organism>
<dbReference type="EMBL" id="JAOAOG010000317">
    <property type="protein sequence ID" value="KAJ6229750.1"/>
    <property type="molecule type" value="Genomic_DNA"/>
</dbReference>
<gene>
    <name evidence="1" type="ORF">M0813_07338</name>
</gene>
<name>A0ABQ8XAR6_9EUKA</name>
<accession>A0ABQ8XAR6</accession>
<dbReference type="Proteomes" id="UP001150062">
    <property type="component" value="Unassembled WGS sequence"/>
</dbReference>
<keyword evidence="2" id="KW-1185">Reference proteome</keyword>
<reference evidence="1" key="1">
    <citation type="submission" date="2022-08" db="EMBL/GenBank/DDBJ databases">
        <title>Novel sulfate-reducing endosymbionts in the free-living metamonad Anaeramoeba.</title>
        <authorList>
            <person name="Jerlstrom-Hultqvist J."/>
            <person name="Cepicka I."/>
            <person name="Gallot-Lavallee L."/>
            <person name="Salas-Leiva D."/>
            <person name="Curtis B.A."/>
            <person name="Zahonova K."/>
            <person name="Pipaliya S."/>
            <person name="Dacks J."/>
            <person name="Roger A.J."/>
        </authorList>
    </citation>
    <scope>NUCLEOTIDE SEQUENCE</scope>
    <source>
        <strain evidence="1">Schooner1</strain>
    </source>
</reference>
<protein>
    <submittedName>
        <fullName evidence="1">Uncharacterized protein</fullName>
    </submittedName>
</protein>
<evidence type="ECO:0000313" key="2">
    <source>
        <dbReference type="Proteomes" id="UP001150062"/>
    </source>
</evidence>
<proteinExistence type="predicted"/>
<evidence type="ECO:0000313" key="1">
    <source>
        <dbReference type="EMBL" id="KAJ6229750.1"/>
    </source>
</evidence>
<comment type="caution">
    <text evidence="1">The sequence shown here is derived from an EMBL/GenBank/DDBJ whole genome shotgun (WGS) entry which is preliminary data.</text>
</comment>
<sequence>MDMMSSGFENVLCAWEVKECSVFLFIFEECFNIESSGVVNSAVPFRYTNNLGFAKIIEKVGDPIPNIARPVTMTFLSLSPTERPIDFAFFKFHCFTNSKVRSSPVAYRRKYKNKKKVNHKKQLW</sequence>